<accession>A0AAW8YZD8</accession>
<evidence type="ECO:0000313" key="1">
    <source>
        <dbReference type="EMBL" id="MDV4314414.1"/>
    </source>
</evidence>
<comment type="caution">
    <text evidence="1">The sequence shown here is derived from an EMBL/GenBank/DDBJ whole genome shotgun (WGS) entry which is preliminary data.</text>
</comment>
<proteinExistence type="predicted"/>
<evidence type="ECO:0000313" key="2">
    <source>
        <dbReference type="Proteomes" id="UP001284654"/>
    </source>
</evidence>
<sequence>MNYSYLFLNNEGAKKLSKLNYFEVVDNNENTRMLNFDFIEYINNINENVLNECGK</sequence>
<reference evidence="1" key="1">
    <citation type="submission" date="2023-10" db="EMBL/GenBank/DDBJ databases">
        <authorList>
            <person name="Sykes E.M.E."/>
            <person name="Khan I.U.H."/>
            <person name="Kumar A."/>
        </authorList>
    </citation>
    <scope>NUCLEOTIDE SEQUENCE</scope>
    <source>
        <strain evidence="1">IK5</strain>
    </source>
</reference>
<organism evidence="1 2">
    <name type="scientific">Acinetobacter indicus</name>
    <dbReference type="NCBI Taxonomy" id="756892"/>
    <lineage>
        <taxon>Bacteria</taxon>
        <taxon>Pseudomonadati</taxon>
        <taxon>Pseudomonadota</taxon>
        <taxon>Gammaproteobacteria</taxon>
        <taxon>Moraxellales</taxon>
        <taxon>Moraxellaceae</taxon>
        <taxon>Acinetobacter</taxon>
    </lineage>
</organism>
<protein>
    <submittedName>
        <fullName evidence="1">Uncharacterized protein</fullName>
    </submittedName>
</protein>
<dbReference type="EMBL" id="JAWJYY010000001">
    <property type="protein sequence ID" value="MDV4314414.1"/>
    <property type="molecule type" value="Genomic_DNA"/>
</dbReference>
<name>A0AAW8YZD8_9GAMM</name>
<dbReference type="AlphaFoldDB" id="A0AAW8YZD8"/>
<dbReference type="Proteomes" id="UP001284654">
    <property type="component" value="Unassembled WGS sequence"/>
</dbReference>
<gene>
    <name evidence="1" type="ORF">MSG88_01125</name>
</gene>
<dbReference type="RefSeq" id="WP_168369822.1">
    <property type="nucleotide sequence ID" value="NZ_CP041291.1"/>
</dbReference>